<dbReference type="PANTHER" id="PTHR43400">
    <property type="entry name" value="FUMARATE REDUCTASE"/>
    <property type="match status" value="1"/>
</dbReference>
<dbReference type="SUPFAM" id="SSF51905">
    <property type="entry name" value="FAD/NAD(P)-binding domain"/>
    <property type="match status" value="1"/>
</dbReference>
<dbReference type="Pfam" id="PF00890">
    <property type="entry name" value="FAD_binding_2"/>
    <property type="match status" value="1"/>
</dbReference>
<comment type="caution">
    <text evidence="6">The sequence shown here is derived from an EMBL/GenBank/DDBJ whole genome shotgun (WGS) entry which is preliminary data.</text>
</comment>
<accession>A0A368E2Z3</accession>
<dbReference type="GO" id="GO:0008202">
    <property type="term" value="P:steroid metabolic process"/>
    <property type="evidence" value="ECO:0007669"/>
    <property type="project" value="UniProtKB-ARBA"/>
</dbReference>
<dbReference type="EMBL" id="QOQF01000002">
    <property type="protein sequence ID" value="RCL78254.1"/>
    <property type="molecule type" value="Genomic_DNA"/>
</dbReference>
<dbReference type="SUPFAM" id="SSF56425">
    <property type="entry name" value="Succinate dehydrogenase/fumarate reductase flavoprotein, catalytic domain"/>
    <property type="match status" value="1"/>
</dbReference>
<dbReference type="Gene3D" id="3.90.700.10">
    <property type="entry name" value="Succinate dehydrogenase/fumarate reductase flavoprotein, catalytic domain"/>
    <property type="match status" value="1"/>
</dbReference>
<keyword evidence="4" id="KW-0560">Oxidoreductase</keyword>
<keyword evidence="3" id="KW-0274">FAD</keyword>
<reference evidence="6 7" key="1">
    <citation type="journal article" date="2018" name="Microbiome">
        <title>Fine metagenomic profile of the Mediterranean stratified and mixed water columns revealed by assembly and recruitment.</title>
        <authorList>
            <person name="Haro-Moreno J.M."/>
            <person name="Lopez-Perez M."/>
            <person name="De La Torre J.R."/>
            <person name="Picazo A."/>
            <person name="Camacho A."/>
            <person name="Rodriguez-Valera F."/>
        </authorList>
    </citation>
    <scope>NUCLEOTIDE SEQUENCE [LARGE SCALE GENOMIC DNA]</scope>
    <source>
        <strain evidence="6">MED-G55</strain>
    </source>
</reference>
<dbReference type="InterPro" id="IPR036188">
    <property type="entry name" value="FAD/NAD-bd_sf"/>
</dbReference>
<sequence length="507" mass="54280">MSDSAETNRFTVQPFEEVKNFDVSADVLVCGFGGAGGSAALEAALAGAEVVLFERASGSGGSTGMSSCEMYLGGSGGTALQKELGYEDSTENMIAYLETALEERGDPEKIRTYVEGAADHYGWAVSLGVTYKPAVMMERDVVPLTDESLLFTGNERTEIFKRKAEAVPRGHVPSHEGDFGGRIFMDALTGAVEKAGVDIHYDSRVIRLLVKADGRVAGVVAREDNKEVFYEARRGVVLASGGFIMNKEMTAKYIPEVHSWATPYGNPFDMGDGIRLGMAAGGSVINMDQAFLSFPLYPPAKLTNGIMVNLQGDRFVNEDAYLARLGHYSSLQDEQRVYLLVDQDDYDHPMYIERLDVVAVGDTIEEIESESGLFPEGALQETVAFYNKFAETSQDPKFHKSPEWIKPLKAKPFALLDLSFENQTAVIMPGTTGPLTFSLGGLDTMPSGEVISVSGSVIPGLYAAGRVTAGLPRTSKGYASGMSVGDATFFGRLAGKSAAAGAGSGVR</sequence>
<dbReference type="InterPro" id="IPR050315">
    <property type="entry name" value="FAD-oxidoreductase_2"/>
</dbReference>
<keyword evidence="2" id="KW-0285">Flavoprotein</keyword>
<dbReference type="Proteomes" id="UP000252132">
    <property type="component" value="Unassembled WGS sequence"/>
</dbReference>
<gene>
    <name evidence="6" type="ORF">DBW69_00875</name>
</gene>
<evidence type="ECO:0000256" key="4">
    <source>
        <dbReference type="ARBA" id="ARBA00023002"/>
    </source>
</evidence>
<evidence type="ECO:0000313" key="7">
    <source>
        <dbReference type="Proteomes" id="UP000252132"/>
    </source>
</evidence>
<dbReference type="PANTHER" id="PTHR43400:SF10">
    <property type="entry name" value="3-OXOSTEROID 1-DEHYDROGENASE"/>
    <property type="match status" value="1"/>
</dbReference>
<dbReference type="InterPro" id="IPR003953">
    <property type="entry name" value="FAD-dep_OxRdtase_2_FAD-bd"/>
</dbReference>
<evidence type="ECO:0000256" key="3">
    <source>
        <dbReference type="ARBA" id="ARBA00022827"/>
    </source>
</evidence>
<dbReference type="InterPro" id="IPR027477">
    <property type="entry name" value="Succ_DH/fumarate_Rdtase_cat_sf"/>
</dbReference>
<evidence type="ECO:0000313" key="6">
    <source>
        <dbReference type="EMBL" id="RCL78254.1"/>
    </source>
</evidence>
<comment type="cofactor">
    <cofactor evidence="1">
        <name>FAD</name>
        <dbReference type="ChEBI" id="CHEBI:57692"/>
    </cofactor>
</comment>
<evidence type="ECO:0000256" key="1">
    <source>
        <dbReference type="ARBA" id="ARBA00001974"/>
    </source>
</evidence>
<protein>
    <submittedName>
        <fullName evidence="6">FAD-dependent oxidoreductase</fullName>
    </submittedName>
</protein>
<organism evidence="6 7">
    <name type="scientific">PS1 clade bacterium</name>
    <dbReference type="NCBI Taxonomy" id="2175152"/>
    <lineage>
        <taxon>Bacteria</taxon>
        <taxon>Pseudomonadati</taxon>
        <taxon>Pseudomonadota</taxon>
        <taxon>Alphaproteobacteria</taxon>
        <taxon>PS1 clade</taxon>
    </lineage>
</organism>
<dbReference type="AlphaFoldDB" id="A0A368E2Z3"/>
<dbReference type="Gene3D" id="3.50.50.60">
    <property type="entry name" value="FAD/NAD(P)-binding domain"/>
    <property type="match status" value="1"/>
</dbReference>
<dbReference type="GO" id="GO:0016491">
    <property type="term" value="F:oxidoreductase activity"/>
    <property type="evidence" value="ECO:0007669"/>
    <property type="project" value="UniProtKB-KW"/>
</dbReference>
<proteinExistence type="predicted"/>
<evidence type="ECO:0000259" key="5">
    <source>
        <dbReference type="Pfam" id="PF00890"/>
    </source>
</evidence>
<name>A0A368E2Z3_9PROT</name>
<evidence type="ECO:0000256" key="2">
    <source>
        <dbReference type="ARBA" id="ARBA00022630"/>
    </source>
</evidence>
<feature type="domain" description="FAD-dependent oxidoreductase 2 FAD-binding" evidence="5">
    <location>
        <begin position="26"/>
        <end position="470"/>
    </location>
</feature>
<dbReference type="NCBIfam" id="NF005510">
    <property type="entry name" value="PRK07121.1-3"/>
    <property type="match status" value="1"/>
</dbReference>